<reference evidence="1 2" key="1">
    <citation type="submission" date="2015-08" db="EMBL/GenBank/DDBJ databases">
        <title>Next Generation Sequencing and Analysis of the Genome of Puccinia sorghi L Schw, the Causal Agent of Maize Common Rust.</title>
        <authorList>
            <person name="Rochi L."/>
            <person name="Burguener G."/>
            <person name="Darino M."/>
            <person name="Turjanski A."/>
            <person name="Kreff E."/>
            <person name="Dieguez M.J."/>
            <person name="Sacco F."/>
        </authorList>
    </citation>
    <scope>NUCLEOTIDE SEQUENCE [LARGE SCALE GENOMIC DNA]</scope>
    <source>
        <strain evidence="1 2">RO10H11247</strain>
    </source>
</reference>
<dbReference type="EMBL" id="LAVV01006698">
    <property type="protein sequence ID" value="KNZ58714.1"/>
    <property type="molecule type" value="Genomic_DNA"/>
</dbReference>
<dbReference type="VEuPathDB" id="FungiDB:VP01_1875g4"/>
<proteinExistence type="predicted"/>
<evidence type="ECO:0000313" key="2">
    <source>
        <dbReference type="Proteomes" id="UP000037035"/>
    </source>
</evidence>
<accession>A0A0L6VDB0</accession>
<comment type="caution">
    <text evidence="1">The sequence shown here is derived from an EMBL/GenBank/DDBJ whole genome shotgun (WGS) entry which is preliminary data.</text>
</comment>
<organism evidence="1 2">
    <name type="scientific">Puccinia sorghi</name>
    <dbReference type="NCBI Taxonomy" id="27349"/>
    <lineage>
        <taxon>Eukaryota</taxon>
        <taxon>Fungi</taxon>
        <taxon>Dikarya</taxon>
        <taxon>Basidiomycota</taxon>
        <taxon>Pucciniomycotina</taxon>
        <taxon>Pucciniomycetes</taxon>
        <taxon>Pucciniales</taxon>
        <taxon>Pucciniaceae</taxon>
        <taxon>Puccinia</taxon>
    </lineage>
</organism>
<protein>
    <submittedName>
        <fullName evidence="1">Uncharacterized protein</fullName>
    </submittedName>
</protein>
<name>A0A0L6VDB0_9BASI</name>
<sequence>MMGFKVDLCMHADIKVIDLDLDDPTNQDTSTSPSCLKYSWVWNHFKDSSDSSIAICQVMIRTSVSRV</sequence>
<evidence type="ECO:0000313" key="1">
    <source>
        <dbReference type="EMBL" id="KNZ58714.1"/>
    </source>
</evidence>
<gene>
    <name evidence="1" type="ORF">VP01_1875g4</name>
</gene>
<dbReference type="Proteomes" id="UP000037035">
    <property type="component" value="Unassembled WGS sequence"/>
</dbReference>
<keyword evidence="2" id="KW-1185">Reference proteome</keyword>
<dbReference type="AlphaFoldDB" id="A0A0L6VDB0"/>